<protein>
    <submittedName>
        <fullName evidence="3">Rhinocladiella mackenziei CBS 650.93 unplaced genomic scaffold supercont1.1, whole genome shotgun sequence</fullName>
    </submittedName>
</protein>
<proteinExistence type="predicted"/>
<organism evidence="3 4">
    <name type="scientific">Rhinocladiella mackenziei CBS 650.93</name>
    <dbReference type="NCBI Taxonomy" id="1442369"/>
    <lineage>
        <taxon>Eukaryota</taxon>
        <taxon>Fungi</taxon>
        <taxon>Dikarya</taxon>
        <taxon>Ascomycota</taxon>
        <taxon>Pezizomycotina</taxon>
        <taxon>Eurotiomycetes</taxon>
        <taxon>Chaetothyriomycetidae</taxon>
        <taxon>Chaetothyriales</taxon>
        <taxon>Herpotrichiellaceae</taxon>
        <taxon>Rhinocladiella</taxon>
    </lineage>
</organism>
<dbReference type="AlphaFoldDB" id="A0A0D2JJM9"/>
<name>A0A0D2JJM9_9EURO</name>
<evidence type="ECO:0000256" key="1">
    <source>
        <dbReference type="SAM" id="MobiDB-lite"/>
    </source>
</evidence>
<dbReference type="OrthoDB" id="5413413at2759"/>
<accession>A0A0D2JJM9</accession>
<feature type="compositionally biased region" description="Polar residues" evidence="1">
    <location>
        <begin position="63"/>
        <end position="79"/>
    </location>
</feature>
<evidence type="ECO:0000313" key="3">
    <source>
        <dbReference type="EMBL" id="KIX09650.1"/>
    </source>
</evidence>
<dbReference type="EMBL" id="KN847475">
    <property type="protein sequence ID" value="KIX09650.1"/>
    <property type="molecule type" value="Genomic_DNA"/>
</dbReference>
<dbReference type="Proteomes" id="UP000053617">
    <property type="component" value="Unassembled WGS sequence"/>
</dbReference>
<feature type="region of interest" description="Disordered" evidence="1">
    <location>
        <begin position="1"/>
        <end position="79"/>
    </location>
</feature>
<dbReference type="InterPro" id="IPR040976">
    <property type="entry name" value="Pkinase_fungal"/>
</dbReference>
<dbReference type="HOGENOM" id="CLU_366874_0_0_1"/>
<dbReference type="GeneID" id="25288802"/>
<dbReference type="InterPro" id="IPR011009">
    <property type="entry name" value="Kinase-like_dom_sf"/>
</dbReference>
<feature type="domain" description="Fungal-type protein kinase" evidence="2">
    <location>
        <begin position="192"/>
        <end position="600"/>
    </location>
</feature>
<dbReference type="VEuPathDB" id="FungiDB:Z518_00731"/>
<dbReference type="SUPFAM" id="SSF56112">
    <property type="entry name" value="Protein kinase-like (PK-like)"/>
    <property type="match status" value="1"/>
</dbReference>
<evidence type="ECO:0000313" key="4">
    <source>
        <dbReference type="Proteomes" id="UP000053617"/>
    </source>
</evidence>
<dbReference type="Gene3D" id="1.10.510.10">
    <property type="entry name" value="Transferase(Phosphotransferase) domain 1"/>
    <property type="match status" value="1"/>
</dbReference>
<gene>
    <name evidence="3" type="ORF">Z518_00731</name>
</gene>
<dbReference type="PANTHER" id="PTHR38248">
    <property type="entry name" value="FUNK1 6"/>
    <property type="match status" value="1"/>
</dbReference>
<evidence type="ECO:0000259" key="2">
    <source>
        <dbReference type="Pfam" id="PF17667"/>
    </source>
</evidence>
<dbReference type="RefSeq" id="XP_013276786.1">
    <property type="nucleotide sequence ID" value="XM_013421332.1"/>
</dbReference>
<dbReference type="Pfam" id="PF17667">
    <property type="entry name" value="Pkinase_fungal"/>
    <property type="match status" value="1"/>
</dbReference>
<feature type="compositionally biased region" description="Basic residues" evidence="1">
    <location>
        <begin position="1"/>
        <end position="15"/>
    </location>
</feature>
<sequence>MDDKPRHLRPRTAKRKVIDATDNDSVVDSGTKRRRASVREPSSTAKKARKRRTSPQDKGAKNASPSFYRTPSTKRMTSHASMINQGTVVYATDMEAQIAAEARGVTRKNIPWDTFRSIYLSDFGAKPQQELAVNSVRKVGEEQLFWGRLRQLLSDEALCDLKLFYGGTKTLPDANKGKEVPSKPDFVLHVGEDSPTWADVDLLFEHTRSQEVVTKKFSQWLRGAWSVFHHQPFRRHLYGIMFIKPRAYVCYADHGCAVYSEPLYFATNIQHTQLLVDFLTWFIANPGYRGRDPTVEKEEDWTYIRHAGTTWAELPKGPLCYRPCLVGRNIRVALVKDQGAKFPEKRVVMKSTWEEKLPPESSPPSEVEVLEILLKANVRGLPQPCALESAIVRDDGNLEVETRSFPENCEVALSAPNTNLMAKMQASFVSSHTSKPLAPGANVGEPLVPRVKIQRQQFNEPLEVRRRLTRVLMSYCVPLKEAMRSRGPESLMRIIRDAMITYYEAYKLPEFGFIHGDISIENILVPVEGCVLTGGLTYKDRRGTLIDWNLCFNAHGASSSRTFRSGTPAFMAPALLQDEPISRRTLGHDMESFFTVIIWIATLDFTDEAAFRAKPLATVMLDNKKTPMDIVANKGYWFEHRGHFMKSVTNFFEHPYRDDVRFLTCLFKLREILYPSETSDLNTFLSSSFGKEDNKVTEDADPMKEALFRECMKEIDDYLHETKGRDEMQWIDSNTLARRTPESLVQEGKRVD</sequence>
<keyword evidence="4" id="KW-1185">Reference proteome</keyword>
<dbReference type="PANTHER" id="PTHR38248:SF2">
    <property type="entry name" value="FUNK1 11"/>
    <property type="match status" value="1"/>
</dbReference>
<reference evidence="3 4" key="1">
    <citation type="submission" date="2015-01" db="EMBL/GenBank/DDBJ databases">
        <title>The Genome Sequence of Rhinocladiella mackenzie CBS 650.93.</title>
        <authorList>
            <consortium name="The Broad Institute Genomics Platform"/>
            <person name="Cuomo C."/>
            <person name="de Hoog S."/>
            <person name="Gorbushina A."/>
            <person name="Stielow B."/>
            <person name="Teixiera M."/>
            <person name="Abouelleil A."/>
            <person name="Chapman S.B."/>
            <person name="Priest M."/>
            <person name="Young S.K."/>
            <person name="Wortman J."/>
            <person name="Nusbaum C."/>
            <person name="Birren B."/>
        </authorList>
    </citation>
    <scope>NUCLEOTIDE SEQUENCE [LARGE SCALE GENOMIC DNA]</scope>
    <source>
        <strain evidence="3 4">CBS 650.93</strain>
    </source>
</reference>